<protein>
    <recommendedName>
        <fullName evidence="3">Doubled CXXCH motif domain-containing protein</fullName>
    </recommendedName>
</protein>
<dbReference type="InterPro" id="IPR036280">
    <property type="entry name" value="Multihaem_cyt_sf"/>
</dbReference>
<dbReference type="EMBL" id="JMFG01000006">
    <property type="protein sequence ID" value="KDA54599.1"/>
    <property type="molecule type" value="Genomic_DNA"/>
</dbReference>
<dbReference type="Gene3D" id="1.10.1130.10">
    <property type="entry name" value="Flavocytochrome C3, Chain A"/>
    <property type="match status" value="1"/>
</dbReference>
<feature type="chain" id="PRO_5001620308" description="Doubled CXXCH motif domain-containing protein" evidence="2">
    <location>
        <begin position="17"/>
        <end position="211"/>
    </location>
</feature>
<dbReference type="InterPro" id="IPR010177">
    <property type="entry name" value="Paired_CXXCH_1"/>
</dbReference>
<evidence type="ECO:0000313" key="4">
    <source>
        <dbReference type="EMBL" id="KDA54599.1"/>
    </source>
</evidence>
<comment type="caution">
    <text evidence="4">The sequence shown here is derived from an EMBL/GenBank/DDBJ whole genome shotgun (WGS) entry which is preliminary data.</text>
</comment>
<dbReference type="STRING" id="1312852.EG19_10580"/>
<proteinExistence type="predicted"/>
<keyword evidence="2" id="KW-0732">Signal</keyword>
<gene>
    <name evidence="4" type="ORF">EG19_10580</name>
</gene>
<dbReference type="RefSeq" id="WP_038047168.1">
    <property type="nucleotide sequence ID" value="NZ_JMFG01000006.1"/>
</dbReference>
<feature type="region of interest" description="Disordered" evidence="1">
    <location>
        <begin position="127"/>
        <end position="147"/>
    </location>
</feature>
<sequence>MKLATCFLLLASGCWAQGTSVVHTVHNLSAFGPGEVKVLGEKEVCKFCHVPHSATVSAPLWGRPVPQGQFRVPEVSAGRGKAPAPQPDGASRLCLSCHDGSVAQGFSPAAKTLKAFSVGGLREKGDLSGSHPVSIPLPESSLDPDDERDMGVKAQAVIAADPTVRLDKDGKLQCTTCHDPHADPYYQPGVVPHFWVRPTVDEVCLACHELR</sequence>
<evidence type="ECO:0000259" key="3">
    <source>
        <dbReference type="Pfam" id="PF09699"/>
    </source>
</evidence>
<feature type="signal peptide" evidence="2">
    <location>
        <begin position="1"/>
        <end position="16"/>
    </location>
</feature>
<evidence type="ECO:0000256" key="1">
    <source>
        <dbReference type="SAM" id="MobiDB-lite"/>
    </source>
</evidence>
<dbReference type="Pfam" id="PF09699">
    <property type="entry name" value="Paired_CXXCH_1"/>
    <property type="match status" value="1"/>
</dbReference>
<evidence type="ECO:0000256" key="2">
    <source>
        <dbReference type="SAM" id="SignalP"/>
    </source>
</evidence>
<organism evidence="4 5">
    <name type="scientific">Thermoanaerobaculum aquaticum</name>
    <dbReference type="NCBI Taxonomy" id="1312852"/>
    <lineage>
        <taxon>Bacteria</taxon>
        <taxon>Pseudomonadati</taxon>
        <taxon>Acidobacteriota</taxon>
        <taxon>Thermoanaerobaculia</taxon>
        <taxon>Thermoanaerobaculales</taxon>
        <taxon>Thermoanaerobaculaceae</taxon>
        <taxon>Thermoanaerobaculum</taxon>
    </lineage>
</organism>
<dbReference type="Proteomes" id="UP000027284">
    <property type="component" value="Unassembled WGS sequence"/>
</dbReference>
<reference evidence="4 5" key="1">
    <citation type="submission" date="2014-04" db="EMBL/GenBank/DDBJ databases">
        <title>The Genome Sequence of Thermoanaerobaculum aquaticum MP-01, The First Cultivated Group 23 Acidobacterium.</title>
        <authorList>
            <person name="Stamps B.W."/>
            <person name="Losey N.A."/>
            <person name="Lawson P.A."/>
            <person name="Stevenson B.S."/>
        </authorList>
    </citation>
    <scope>NUCLEOTIDE SEQUENCE [LARGE SCALE GENOMIC DNA]</scope>
    <source>
        <strain evidence="4 5">MP-01</strain>
    </source>
</reference>
<accession>A0A062XYT6</accession>
<dbReference type="OrthoDB" id="102794at2"/>
<dbReference type="AlphaFoldDB" id="A0A062XYT6"/>
<feature type="domain" description="Doubled CXXCH motif" evidence="3">
    <location>
        <begin position="173"/>
        <end position="209"/>
    </location>
</feature>
<name>A0A062XYT6_9BACT</name>
<evidence type="ECO:0000313" key="5">
    <source>
        <dbReference type="Proteomes" id="UP000027284"/>
    </source>
</evidence>
<dbReference type="SUPFAM" id="SSF48695">
    <property type="entry name" value="Multiheme cytochromes"/>
    <property type="match status" value="1"/>
</dbReference>
<keyword evidence="5" id="KW-1185">Reference proteome</keyword>